<accession>G3NVZ7</accession>
<reference evidence="1" key="2">
    <citation type="submission" date="2024-04" db="UniProtKB">
        <authorList>
            <consortium name="Ensembl"/>
        </authorList>
    </citation>
    <scope>IDENTIFICATION</scope>
</reference>
<name>G3NVZ7_GASAC</name>
<sequence length="94" mass="10681">MIWIYFFIPGEGGARVMSGMSGWSLPQRHYCLGERTSVAFQKSCVCVCVRVRVRVCVRVCEGAREKLKKNADIWVFDSIFGPFKKCSYFSSLGL</sequence>
<proteinExistence type="predicted"/>
<dbReference type="Bgee" id="ENSGACG00000007190">
    <property type="expression patterns" value="Expressed in telencephalon and 12 other cell types or tissues"/>
</dbReference>
<evidence type="ECO:0000313" key="1">
    <source>
        <dbReference type="Ensembl" id="ENSGACP00000009516.1"/>
    </source>
</evidence>
<protein>
    <submittedName>
        <fullName evidence="1">Uncharacterized protein</fullName>
    </submittedName>
</protein>
<dbReference type="Ensembl" id="ENSGACT00000009536.1">
    <property type="protein sequence ID" value="ENSGACP00000009516.1"/>
    <property type="gene ID" value="ENSGACG00000007190.1"/>
</dbReference>
<dbReference type="InParanoid" id="G3NVZ7"/>
<organism evidence="1">
    <name type="scientific">Gasterosteus aculeatus</name>
    <name type="common">Three-spined stickleback</name>
    <dbReference type="NCBI Taxonomy" id="69293"/>
    <lineage>
        <taxon>Eukaryota</taxon>
        <taxon>Metazoa</taxon>
        <taxon>Chordata</taxon>
        <taxon>Craniata</taxon>
        <taxon>Vertebrata</taxon>
        <taxon>Euteleostomi</taxon>
        <taxon>Actinopterygii</taxon>
        <taxon>Neopterygii</taxon>
        <taxon>Teleostei</taxon>
        <taxon>Neoteleostei</taxon>
        <taxon>Acanthomorphata</taxon>
        <taxon>Eupercaria</taxon>
        <taxon>Perciformes</taxon>
        <taxon>Cottioidei</taxon>
        <taxon>Gasterosteales</taxon>
        <taxon>Gasterosteidae</taxon>
        <taxon>Gasterosteus</taxon>
    </lineage>
</organism>
<dbReference type="AlphaFoldDB" id="G3NVZ7"/>
<reference evidence="1" key="1">
    <citation type="submission" date="2006-01" db="EMBL/GenBank/DDBJ databases">
        <authorList>
            <person name="Lindblad-Toh K."/>
            <person name="Mauceli E."/>
            <person name="Grabherr M."/>
            <person name="Chang J.L."/>
            <person name="Lander E.S."/>
        </authorList>
    </citation>
    <scope>NUCLEOTIDE SEQUENCE [LARGE SCALE GENOMIC DNA]</scope>
</reference>